<evidence type="ECO:0000313" key="3">
    <source>
        <dbReference type="RefSeq" id="XP_010266309.1"/>
    </source>
</evidence>
<keyword evidence="2" id="KW-1185">Reference proteome</keyword>
<dbReference type="AlphaFoldDB" id="A0A1U8AT82"/>
<dbReference type="GeneID" id="104603845"/>
<reference evidence="3" key="1">
    <citation type="submission" date="2025-08" db="UniProtKB">
        <authorList>
            <consortium name="RefSeq"/>
        </authorList>
    </citation>
    <scope>IDENTIFICATION</scope>
</reference>
<accession>A0A1U8AT82</accession>
<proteinExistence type="predicted"/>
<feature type="region of interest" description="Disordered" evidence="1">
    <location>
        <begin position="153"/>
        <end position="173"/>
    </location>
</feature>
<dbReference type="InterPro" id="IPR025322">
    <property type="entry name" value="PADRE_dom"/>
</dbReference>
<evidence type="ECO:0000256" key="1">
    <source>
        <dbReference type="SAM" id="MobiDB-lite"/>
    </source>
</evidence>
<name>A0A1U8AT82_NELNU</name>
<dbReference type="eggNOG" id="ENOG502RZG8">
    <property type="taxonomic scope" value="Eukaryota"/>
</dbReference>
<dbReference type="KEGG" id="nnu:104603845"/>
<dbReference type="Pfam" id="PF14009">
    <property type="entry name" value="PADRE"/>
    <property type="match status" value="1"/>
</dbReference>
<gene>
    <name evidence="3" type="primary">LOC104603845</name>
</gene>
<dbReference type="InParanoid" id="A0A1U8AT82"/>
<dbReference type="FunCoup" id="A0A1U8AT82">
    <property type="interactions" value="193"/>
</dbReference>
<evidence type="ECO:0000313" key="2">
    <source>
        <dbReference type="Proteomes" id="UP000189703"/>
    </source>
</evidence>
<dbReference type="Proteomes" id="UP000189703">
    <property type="component" value="Unplaced"/>
</dbReference>
<sequence>MGSCFSSESSKSSAPSTAKVISTNGNLLEYYVPITVSQVLQMESSSSSSSSPFFLCNSDSLYYDEYIPPLDSAQHLQAGQIYFVLPLSRSHYRLSASDMAALAVKASLALSQSSTKDGIRRKKIRVSPVFDVNYTTNSIEDDDFVGFKSFQKPKQSGITRSGSMKKLQRNGSRRTRLAMRSFRLKLSTIYEGRVAEW</sequence>
<dbReference type="OrthoDB" id="693945at2759"/>
<dbReference type="OMA" id="DHANANH"/>
<organism evidence="2 3">
    <name type="scientific">Nelumbo nucifera</name>
    <name type="common">Sacred lotus</name>
    <dbReference type="NCBI Taxonomy" id="4432"/>
    <lineage>
        <taxon>Eukaryota</taxon>
        <taxon>Viridiplantae</taxon>
        <taxon>Streptophyta</taxon>
        <taxon>Embryophyta</taxon>
        <taxon>Tracheophyta</taxon>
        <taxon>Spermatophyta</taxon>
        <taxon>Magnoliopsida</taxon>
        <taxon>Proteales</taxon>
        <taxon>Nelumbonaceae</taxon>
        <taxon>Nelumbo</taxon>
    </lineage>
</organism>
<feature type="compositionally biased region" description="Polar residues" evidence="1">
    <location>
        <begin position="153"/>
        <end position="162"/>
    </location>
</feature>
<dbReference type="STRING" id="4432.A0A1U8AT82"/>
<dbReference type="RefSeq" id="XP_010266309.1">
    <property type="nucleotide sequence ID" value="XM_010268007.2"/>
</dbReference>
<dbReference type="PANTHER" id="PTHR33052">
    <property type="entry name" value="DUF4228 DOMAIN PROTEIN-RELATED"/>
    <property type="match status" value="1"/>
</dbReference>
<protein>
    <submittedName>
        <fullName evidence="3">Uncharacterized protein LOC104603845</fullName>
    </submittedName>
</protein>